<proteinExistence type="predicted"/>
<sequence length="346" mass="39165">MADTKFNNAISAALANLATARIEIHKHVNDRNFDDSKRIEELAWLANDLLDRKIYAIEIEPAARYKEPVCEVPTPFVEIIDEVDGVSGMVDACVEEVLAKADVHDGPDLYMDCEGQNLGREGTLTHINIYLPRRNKAFILDIDQLGGTAFDIKGTTHETTLTKVLQDWSIKKAIFDCRSDSDVLFAHHKIALDGVIDLQLLEIATSRTRKNAQKLNSLSSCIGRLNMQKSARDHVLEIKERGKEAMKQGNPFHERPLSKLMIEYSIGDLLLMPALYQYFTSRPGWNEEWAAREQHATTERLEVSRAPDFREREKAGLISMKDAPEEWKSIDRFEDIEKAARSSKGA</sequence>
<keyword evidence="2" id="KW-0378">Hydrolase</keyword>
<dbReference type="EMBL" id="CP099418">
    <property type="protein sequence ID" value="USW48083.1"/>
    <property type="molecule type" value="Genomic_DNA"/>
</dbReference>
<dbReference type="GO" id="GO:0006139">
    <property type="term" value="P:nucleobase-containing compound metabolic process"/>
    <property type="evidence" value="ECO:0007669"/>
    <property type="project" value="InterPro"/>
</dbReference>
<accession>A0A9Q9AJI9</accession>
<dbReference type="PANTHER" id="PTHR43040">
    <property type="entry name" value="RIBONUCLEASE D"/>
    <property type="match status" value="1"/>
</dbReference>
<dbReference type="Proteomes" id="UP001056384">
    <property type="component" value="Chromosome 1"/>
</dbReference>
<evidence type="ECO:0000259" key="1">
    <source>
        <dbReference type="Pfam" id="PF01612"/>
    </source>
</evidence>
<dbReference type="GO" id="GO:0003676">
    <property type="term" value="F:nucleic acid binding"/>
    <property type="evidence" value="ECO:0007669"/>
    <property type="project" value="InterPro"/>
</dbReference>
<gene>
    <name evidence="2" type="ORF">Slin15195_G014020</name>
</gene>
<dbReference type="InterPro" id="IPR002562">
    <property type="entry name" value="3'-5'_exonuclease_dom"/>
</dbReference>
<dbReference type="SUPFAM" id="SSF53098">
    <property type="entry name" value="Ribonuclease H-like"/>
    <property type="match status" value="1"/>
</dbReference>
<keyword evidence="3" id="KW-1185">Reference proteome</keyword>
<reference evidence="2" key="1">
    <citation type="submission" date="2022-06" db="EMBL/GenBank/DDBJ databases">
        <title>Complete genome sequences of two strains of the flax pathogen Septoria linicola.</title>
        <authorList>
            <person name="Lapalu N."/>
            <person name="Simon A."/>
            <person name="Demenou B."/>
            <person name="Paumier D."/>
            <person name="Guillot M.-P."/>
            <person name="Gout L."/>
            <person name="Valade R."/>
        </authorList>
    </citation>
    <scope>NUCLEOTIDE SEQUENCE</scope>
    <source>
        <strain evidence="2">SE15195</strain>
    </source>
</reference>
<keyword evidence="2" id="KW-0540">Nuclease</keyword>
<dbReference type="AlphaFoldDB" id="A0A9Q9AJI9"/>
<name>A0A9Q9AJI9_9PEZI</name>
<dbReference type="GO" id="GO:0008408">
    <property type="term" value="F:3'-5' exonuclease activity"/>
    <property type="evidence" value="ECO:0007669"/>
    <property type="project" value="InterPro"/>
</dbReference>
<organism evidence="2 3">
    <name type="scientific">Septoria linicola</name>
    <dbReference type="NCBI Taxonomy" id="215465"/>
    <lineage>
        <taxon>Eukaryota</taxon>
        <taxon>Fungi</taxon>
        <taxon>Dikarya</taxon>
        <taxon>Ascomycota</taxon>
        <taxon>Pezizomycotina</taxon>
        <taxon>Dothideomycetes</taxon>
        <taxon>Dothideomycetidae</taxon>
        <taxon>Mycosphaerellales</taxon>
        <taxon>Mycosphaerellaceae</taxon>
        <taxon>Septoria</taxon>
    </lineage>
</organism>
<feature type="domain" description="3'-5' exonuclease" evidence="1">
    <location>
        <begin position="102"/>
        <end position="280"/>
    </location>
</feature>
<dbReference type="PANTHER" id="PTHR43040:SF1">
    <property type="entry name" value="RIBONUCLEASE D"/>
    <property type="match status" value="1"/>
</dbReference>
<dbReference type="InterPro" id="IPR012337">
    <property type="entry name" value="RNaseH-like_sf"/>
</dbReference>
<dbReference type="InterPro" id="IPR036397">
    <property type="entry name" value="RNaseH_sf"/>
</dbReference>
<evidence type="ECO:0000313" key="2">
    <source>
        <dbReference type="EMBL" id="USW48083.1"/>
    </source>
</evidence>
<dbReference type="Gene3D" id="3.30.420.10">
    <property type="entry name" value="Ribonuclease H-like superfamily/Ribonuclease H"/>
    <property type="match status" value="1"/>
</dbReference>
<evidence type="ECO:0000313" key="3">
    <source>
        <dbReference type="Proteomes" id="UP001056384"/>
    </source>
</evidence>
<dbReference type="Pfam" id="PF01612">
    <property type="entry name" value="DNA_pol_A_exo1"/>
    <property type="match status" value="1"/>
</dbReference>
<keyword evidence="2" id="KW-0269">Exonuclease</keyword>
<protein>
    <submittedName>
        <fullName evidence="2">3'-5' exonuclease domain, ribonuclease H-like superfamily</fullName>
    </submittedName>
</protein>